<dbReference type="WBParaSite" id="SBAD_0001239601-mRNA-1">
    <property type="protein sequence ID" value="SBAD_0001239601-mRNA-1"/>
    <property type="gene ID" value="SBAD_0001239601"/>
</dbReference>
<dbReference type="GO" id="GO:0006401">
    <property type="term" value="P:RNA catabolic process"/>
    <property type="evidence" value="ECO:0007669"/>
    <property type="project" value="InterPro"/>
</dbReference>
<accession>A0A183J7Z8</accession>
<gene>
    <name evidence="1" type="ORF">SBAD_LOCUS11995</name>
</gene>
<dbReference type="PANTHER" id="PTHR47204">
    <property type="entry name" value="OS02G0168900 PROTEIN"/>
    <property type="match status" value="1"/>
</dbReference>
<dbReference type="EMBL" id="UZAM01016760">
    <property type="protein sequence ID" value="VDP44620.1"/>
    <property type="molecule type" value="Genomic_DNA"/>
</dbReference>
<evidence type="ECO:0000313" key="2">
    <source>
        <dbReference type="Proteomes" id="UP000270296"/>
    </source>
</evidence>
<sequence length="131" mass="14814">MAKRKAPKNARIHYIPAAIKHDGHAQVEKYFECSRLKAADGSEHAMLRGRGLCGMTLRPPQGYKIFVTQPKQPLSEQEDADECIDLRVLQTADDFTYWNWDKQPTSMDAVQKAFEWIDVASALCNSDGEKS</sequence>
<reference evidence="1 2" key="2">
    <citation type="submission" date="2018-11" db="EMBL/GenBank/DDBJ databases">
        <authorList>
            <consortium name="Pathogen Informatics"/>
        </authorList>
    </citation>
    <scope>NUCLEOTIDE SEQUENCE [LARGE SCALE GENOMIC DNA]</scope>
</reference>
<dbReference type="CDD" id="cd09271">
    <property type="entry name" value="RNase_H2-C"/>
    <property type="match status" value="1"/>
</dbReference>
<evidence type="ECO:0000313" key="3">
    <source>
        <dbReference type="WBParaSite" id="SBAD_0001239601-mRNA-1"/>
    </source>
</evidence>
<dbReference type="InterPro" id="IPR013924">
    <property type="entry name" value="RNase_H2_suC"/>
</dbReference>
<dbReference type="AlphaFoldDB" id="A0A183J7Z8"/>
<dbReference type="Pfam" id="PF08615">
    <property type="entry name" value="RNase_H2_suC"/>
    <property type="match status" value="1"/>
</dbReference>
<dbReference type="GO" id="GO:0032299">
    <property type="term" value="C:ribonuclease H2 complex"/>
    <property type="evidence" value="ECO:0007669"/>
    <property type="project" value="InterPro"/>
</dbReference>
<protein>
    <submittedName>
        <fullName evidence="3">Ribonuclease H2 subunit C</fullName>
    </submittedName>
</protein>
<dbReference type="PANTHER" id="PTHR47204:SF1">
    <property type="entry name" value="RIBONUCLEASE H2 SUBUNIT C"/>
    <property type="match status" value="1"/>
</dbReference>
<organism evidence="3">
    <name type="scientific">Soboliphyme baturini</name>
    <dbReference type="NCBI Taxonomy" id="241478"/>
    <lineage>
        <taxon>Eukaryota</taxon>
        <taxon>Metazoa</taxon>
        <taxon>Ecdysozoa</taxon>
        <taxon>Nematoda</taxon>
        <taxon>Enoplea</taxon>
        <taxon>Dorylaimia</taxon>
        <taxon>Dioctophymatida</taxon>
        <taxon>Dioctophymatoidea</taxon>
        <taxon>Soboliphymatidae</taxon>
        <taxon>Soboliphyme</taxon>
    </lineage>
</organism>
<name>A0A183J7Z8_9BILA</name>
<dbReference type="OrthoDB" id="6222486at2759"/>
<evidence type="ECO:0000313" key="1">
    <source>
        <dbReference type="EMBL" id="VDP44620.1"/>
    </source>
</evidence>
<reference evidence="3" key="1">
    <citation type="submission" date="2016-06" db="UniProtKB">
        <authorList>
            <consortium name="WormBaseParasite"/>
        </authorList>
    </citation>
    <scope>IDENTIFICATION</scope>
</reference>
<dbReference type="Gene3D" id="2.40.128.680">
    <property type="match status" value="1"/>
</dbReference>
<keyword evidence="2" id="KW-1185">Reference proteome</keyword>
<dbReference type="Proteomes" id="UP000270296">
    <property type="component" value="Unassembled WGS sequence"/>
</dbReference>
<proteinExistence type="predicted"/>